<evidence type="ECO:0000313" key="2">
    <source>
        <dbReference type="EMBL" id="BAG55401.1"/>
    </source>
</evidence>
<protein>
    <submittedName>
        <fullName evidence="2">Uncharacterized protein</fullName>
    </submittedName>
</protein>
<feature type="compositionally biased region" description="Polar residues" evidence="1">
    <location>
        <begin position="37"/>
        <end position="50"/>
    </location>
</feature>
<proteinExistence type="evidence at transcript level"/>
<accession>B3Y5P4</accession>
<dbReference type="AlphaFoldDB" id="B3Y5P4"/>
<feature type="non-terminal residue" evidence="2">
    <location>
        <position position="1"/>
    </location>
</feature>
<reference evidence="2" key="1">
    <citation type="submission" date="2008-07" db="EMBL/GenBank/DDBJ databases">
        <title>Characterization of the lipid accumulation in a new microalgal species, Pseudochoricystis ellipsoidea (Trebouxiophyceae).</title>
        <authorList>
            <person name="Satoh A."/>
            <person name="Kato M."/>
            <person name="Yamato K.T."/>
            <person name="Ikegami Y."/>
            <person name="Sekiguchi H."/>
            <person name="Kurano N."/>
            <person name="Miyachi S."/>
        </authorList>
    </citation>
    <scope>NUCLEOTIDE SEQUENCE</scope>
    <source>
        <strain evidence="2">MBIC11204</strain>
    </source>
</reference>
<feature type="non-terminal residue" evidence="2">
    <location>
        <position position="68"/>
    </location>
</feature>
<evidence type="ECO:0000256" key="1">
    <source>
        <dbReference type="SAM" id="MobiDB-lite"/>
    </source>
</evidence>
<feature type="region of interest" description="Disordered" evidence="1">
    <location>
        <begin position="1"/>
        <end position="68"/>
    </location>
</feature>
<reference evidence="2" key="2">
    <citation type="submission" date="2008-07" db="EMBL/GenBank/DDBJ databases">
        <title>Nitrogen-starvation-inducible cDNA clones isolated by using cDNA subtraction in a novel microalga accumulating lipids and hydrocarbons.</title>
        <authorList>
            <person name="Satoh A."/>
        </authorList>
    </citation>
    <scope>NUCLEOTIDE SEQUENCE</scope>
    <source>
        <strain evidence="2">MBIC11204</strain>
    </source>
</reference>
<organism evidence="2">
    <name type="scientific">Pseudochoricystis ellipsoidea</name>
    <name type="common">nom. nud.</name>
    <dbReference type="NCBI Taxonomy" id="546385"/>
    <lineage>
        <taxon>Eukaryota</taxon>
        <taxon>Viridiplantae</taxon>
        <taxon>Chlorophyta</taxon>
        <taxon>core chlorophytes</taxon>
        <taxon>Trebouxiophyceae</taxon>
    </lineage>
</organism>
<sequence>GSTTEVLPKELHPSLKTRAHNSSSPSVHFPKGRESAQHTLPSQDHTTGQHANLGLPTDRLFFPKSPQL</sequence>
<name>B3Y5P4_9CHLO</name>
<dbReference type="EMBL" id="AB444275">
    <property type="protein sequence ID" value="BAG55401.1"/>
    <property type="molecule type" value="mRNA"/>
</dbReference>